<keyword evidence="3" id="KW-1185">Reference proteome</keyword>
<organism evidence="2 3">
    <name type="scientific">Flavobacterium qiangtangense</name>
    <dbReference type="NCBI Taxonomy" id="1442595"/>
    <lineage>
        <taxon>Bacteria</taxon>
        <taxon>Pseudomonadati</taxon>
        <taxon>Bacteroidota</taxon>
        <taxon>Flavobacteriia</taxon>
        <taxon>Flavobacteriales</taxon>
        <taxon>Flavobacteriaceae</taxon>
        <taxon>Flavobacterium</taxon>
    </lineage>
</organism>
<accession>A0ABW1PNI1</accession>
<sequence>MSNTRLTHEEKNILKKSISFEFRLISIYYKSFFKIILFLSLMMVLSSFFIKLNFTFLNGLYIFLGVLFLLFLITYENLWKIAKVYLDINNDKKISTKILDFELITNEEVSFIKDNMNGSLFKINEDLIPFIKTNLPLEIKMATISKQIIFLSQEDGKNIILTAEILKT</sequence>
<dbReference type="RefSeq" id="WP_379792072.1">
    <property type="nucleotide sequence ID" value="NZ_JBHSQB010000008.1"/>
</dbReference>
<evidence type="ECO:0000313" key="3">
    <source>
        <dbReference type="Proteomes" id="UP001596287"/>
    </source>
</evidence>
<keyword evidence="1" id="KW-1133">Transmembrane helix</keyword>
<evidence type="ECO:0000256" key="1">
    <source>
        <dbReference type="SAM" id="Phobius"/>
    </source>
</evidence>
<evidence type="ECO:0000313" key="2">
    <source>
        <dbReference type="EMBL" id="MFC6097180.1"/>
    </source>
</evidence>
<comment type="caution">
    <text evidence="2">The sequence shown here is derived from an EMBL/GenBank/DDBJ whole genome shotgun (WGS) entry which is preliminary data.</text>
</comment>
<dbReference type="Proteomes" id="UP001596287">
    <property type="component" value="Unassembled WGS sequence"/>
</dbReference>
<reference evidence="3" key="1">
    <citation type="journal article" date="2019" name="Int. J. Syst. Evol. Microbiol.">
        <title>The Global Catalogue of Microorganisms (GCM) 10K type strain sequencing project: providing services to taxonomists for standard genome sequencing and annotation.</title>
        <authorList>
            <consortium name="The Broad Institute Genomics Platform"/>
            <consortium name="The Broad Institute Genome Sequencing Center for Infectious Disease"/>
            <person name="Wu L."/>
            <person name="Ma J."/>
        </authorList>
    </citation>
    <scope>NUCLEOTIDE SEQUENCE [LARGE SCALE GENOMIC DNA]</scope>
    <source>
        <strain evidence="3">CCUG 49679</strain>
    </source>
</reference>
<keyword evidence="1" id="KW-0812">Transmembrane</keyword>
<protein>
    <submittedName>
        <fullName evidence="2">Uncharacterized protein</fullName>
    </submittedName>
</protein>
<gene>
    <name evidence="2" type="ORF">ACFPVY_11045</name>
</gene>
<name>A0ABW1PNI1_9FLAO</name>
<dbReference type="EMBL" id="JBHSQB010000008">
    <property type="protein sequence ID" value="MFC6097180.1"/>
    <property type="molecule type" value="Genomic_DNA"/>
</dbReference>
<feature type="transmembrane region" description="Helical" evidence="1">
    <location>
        <begin position="56"/>
        <end position="75"/>
    </location>
</feature>
<proteinExistence type="predicted"/>
<keyword evidence="1" id="KW-0472">Membrane</keyword>